<gene>
    <name evidence="1" type="ORF">D7Z54_01305</name>
</gene>
<accession>A0A3R9WWT1</accession>
<reference evidence="1 2" key="1">
    <citation type="submission" date="2018-10" db="EMBL/GenBank/DDBJ databases">
        <title>Draft genome sequence of Bacillus salarius IM0101, isolated from a hypersaline soil in Inner Mongolia, China.</title>
        <authorList>
            <person name="Yamprayoonswat W."/>
            <person name="Boonvisut S."/>
            <person name="Jumpathong W."/>
            <person name="Sittihan S."/>
            <person name="Ruangsuj P."/>
            <person name="Wanthongcharoen S."/>
            <person name="Thongpramul N."/>
            <person name="Pimmason S."/>
            <person name="Yu B."/>
            <person name="Yasawong M."/>
        </authorList>
    </citation>
    <scope>NUCLEOTIDE SEQUENCE [LARGE SCALE GENOMIC DNA]</scope>
    <source>
        <strain evidence="1 2">IM0101</strain>
    </source>
</reference>
<protein>
    <submittedName>
        <fullName evidence="1">Aspartate/glutamate racemase family protein</fullName>
    </submittedName>
</protein>
<name>A0A3R9WWT1_9BACI</name>
<dbReference type="EMBL" id="RBVX01000001">
    <property type="protein sequence ID" value="RSL35234.1"/>
    <property type="molecule type" value="Genomic_DNA"/>
</dbReference>
<dbReference type="AlphaFoldDB" id="A0A3R9WWT1"/>
<dbReference type="NCBIfam" id="NF005679">
    <property type="entry name" value="PRK07475.1"/>
    <property type="match status" value="1"/>
</dbReference>
<keyword evidence="2" id="KW-1185">Reference proteome</keyword>
<comment type="caution">
    <text evidence="1">The sequence shown here is derived from an EMBL/GenBank/DDBJ whole genome shotgun (WGS) entry which is preliminary data.</text>
</comment>
<dbReference type="Proteomes" id="UP000275076">
    <property type="component" value="Unassembled WGS sequence"/>
</dbReference>
<dbReference type="OrthoDB" id="1676875at2"/>
<sequence length="238" mass="26863">MNQIIQEKEAIGILLIDSTIPFLPGDMGNPETFSFPVKYKKVEGLTLAKMYEDKMAILPQLVIAGQQLMEQGDVRAITGNCGYLLLYQQELVKQLRVPVFTSSLLMLPLLEKMIDPSQQTIGIITAESFRLETSLLHAVNTTLDVVHIKGLEHKKHFSEAAIKETGMLDSQRLEQEVLEAANELIQEQPNISVLLLECSLLSPYSKALQEKTKRPVFDYVSLIHFVHDGLVKKQFPRF</sequence>
<evidence type="ECO:0000313" key="1">
    <source>
        <dbReference type="EMBL" id="RSL35234.1"/>
    </source>
</evidence>
<evidence type="ECO:0000313" key="2">
    <source>
        <dbReference type="Proteomes" id="UP000275076"/>
    </source>
</evidence>
<dbReference type="RefSeq" id="WP_125553663.1">
    <property type="nucleotide sequence ID" value="NZ_RBVX01000001.1"/>
</dbReference>
<organism evidence="1 2">
    <name type="scientific">Salibacterium salarium</name>
    <dbReference type="NCBI Taxonomy" id="284579"/>
    <lineage>
        <taxon>Bacteria</taxon>
        <taxon>Bacillati</taxon>
        <taxon>Bacillota</taxon>
        <taxon>Bacilli</taxon>
        <taxon>Bacillales</taxon>
        <taxon>Bacillaceae</taxon>
    </lineage>
</organism>
<proteinExistence type="predicted"/>